<protein>
    <submittedName>
        <fullName evidence="1">Uncharacterized protein</fullName>
    </submittedName>
</protein>
<accession>A0ABN5WHZ9</accession>
<dbReference type="EMBL" id="AP018818">
    <property type="protein sequence ID" value="BBF71944.1"/>
    <property type="molecule type" value="Genomic_DNA"/>
</dbReference>
<reference evidence="1" key="1">
    <citation type="submission" date="2018-07" db="EMBL/GenBank/DDBJ databases">
        <title>Complete genome sequence of Sphingomonas bisphenolicum strain AO1, a bisphenol A degradative bacterium isolated from Japanese farm field.</title>
        <authorList>
            <person name="Murakami M."/>
            <person name="Koh M."/>
            <person name="Koba S."/>
            <person name="Matsumura Y."/>
        </authorList>
    </citation>
    <scope>NUCLEOTIDE SEQUENCE</scope>
    <source>
        <strain evidence="1">AO1</strain>
    </source>
</reference>
<keyword evidence="2" id="KW-1185">Reference proteome</keyword>
<evidence type="ECO:0000313" key="2">
    <source>
        <dbReference type="Proteomes" id="UP001059971"/>
    </source>
</evidence>
<proteinExistence type="predicted"/>
<organism evidence="1 2">
    <name type="scientific">Sphingomonas bisphenolicum</name>
    <dbReference type="NCBI Taxonomy" id="296544"/>
    <lineage>
        <taxon>Bacteria</taxon>
        <taxon>Pseudomonadati</taxon>
        <taxon>Pseudomonadota</taxon>
        <taxon>Alphaproteobacteria</taxon>
        <taxon>Sphingomonadales</taxon>
        <taxon>Sphingomonadaceae</taxon>
        <taxon>Sphingomonas</taxon>
    </lineage>
</organism>
<name>A0ABN5WHZ9_9SPHN</name>
<dbReference type="Gene3D" id="3.40.190.10">
    <property type="entry name" value="Periplasmic binding protein-like II"/>
    <property type="match status" value="1"/>
</dbReference>
<evidence type="ECO:0000313" key="1">
    <source>
        <dbReference type="EMBL" id="BBF71944.1"/>
    </source>
</evidence>
<sequence length="79" mass="9387">MESHDDQWADILAKATGIDRDYYLEWRRLKKNRTRLVPIDDKAIADQQSAAHLFRRFDVTKAHFDAAPLWDRRFEAILS</sequence>
<gene>
    <name evidence="1" type="ORF">SBA_ch2_4770</name>
</gene>
<dbReference type="Proteomes" id="UP001059971">
    <property type="component" value="Chromosome 2"/>
</dbReference>